<keyword evidence="2" id="KW-0238">DNA-binding</keyword>
<evidence type="ECO:0000256" key="3">
    <source>
        <dbReference type="ARBA" id="ARBA00023163"/>
    </source>
</evidence>
<comment type="caution">
    <text evidence="5">The sequence shown here is derived from an EMBL/GenBank/DDBJ whole genome shotgun (WGS) entry which is preliminary data.</text>
</comment>
<dbReference type="InterPro" id="IPR036390">
    <property type="entry name" value="WH_DNA-bd_sf"/>
</dbReference>
<dbReference type="Gene3D" id="2.60.120.10">
    <property type="entry name" value="Jelly Rolls"/>
    <property type="match status" value="1"/>
</dbReference>
<organism evidence="5 6">
    <name type="scientific">Methylobacterium adhaesivum</name>
    <dbReference type="NCBI Taxonomy" id="333297"/>
    <lineage>
        <taxon>Bacteria</taxon>
        <taxon>Pseudomonadati</taxon>
        <taxon>Pseudomonadota</taxon>
        <taxon>Alphaproteobacteria</taxon>
        <taxon>Hyphomicrobiales</taxon>
        <taxon>Methylobacteriaceae</taxon>
        <taxon>Methylobacterium</taxon>
    </lineage>
</organism>
<sequence>MPASKVNRFRRRLESLLPLSMADGDLLDRVLADPDLVPARADLVSRHDRKGGRLILVDGFAYQYRMLTSGRRQITAYLVPGDSYDLDAARENGSDHAVMALTSVRSVHLTTAEVAVLSLDHPSIAEGLRLVGRIEEATLREWLVNIGGRPALERIAHLFCELDRRLHAVGLVDQDRFEMPITQYDLADTAGLSSVHVNRTIQELRRQGLIALTGRSLTILDRPSLQALADFQPRYLRLRASA</sequence>
<protein>
    <submittedName>
        <fullName evidence="5">Crp/Fnr family transcriptional regulator</fullName>
    </submittedName>
</protein>
<evidence type="ECO:0000313" key="6">
    <source>
        <dbReference type="Proteomes" id="UP001224644"/>
    </source>
</evidence>
<accession>A0ABT8BEV5</accession>
<feature type="domain" description="HTH crp-type" evidence="4">
    <location>
        <begin position="149"/>
        <end position="223"/>
    </location>
</feature>
<dbReference type="Pfam" id="PF13545">
    <property type="entry name" value="HTH_Crp_2"/>
    <property type="match status" value="1"/>
</dbReference>
<name>A0ABT8BEV5_9HYPH</name>
<evidence type="ECO:0000313" key="5">
    <source>
        <dbReference type="EMBL" id="MDN3590290.1"/>
    </source>
</evidence>
<dbReference type="InterPro" id="IPR018490">
    <property type="entry name" value="cNMP-bd_dom_sf"/>
</dbReference>
<evidence type="ECO:0000256" key="2">
    <source>
        <dbReference type="ARBA" id="ARBA00023125"/>
    </source>
</evidence>
<reference evidence="6" key="1">
    <citation type="journal article" date="2019" name="Int. J. Syst. Evol. Microbiol.">
        <title>The Global Catalogue of Microorganisms (GCM) 10K type strain sequencing project: providing services to taxonomists for standard genome sequencing and annotation.</title>
        <authorList>
            <consortium name="The Broad Institute Genomics Platform"/>
            <consortium name="The Broad Institute Genome Sequencing Center for Infectious Disease"/>
            <person name="Wu L."/>
            <person name="Ma J."/>
        </authorList>
    </citation>
    <scope>NUCLEOTIDE SEQUENCE [LARGE SCALE GENOMIC DNA]</scope>
    <source>
        <strain evidence="6">CECT 7069</strain>
    </source>
</reference>
<dbReference type="InterPro" id="IPR012318">
    <property type="entry name" value="HTH_CRP"/>
</dbReference>
<evidence type="ECO:0000259" key="4">
    <source>
        <dbReference type="PROSITE" id="PS51063"/>
    </source>
</evidence>
<dbReference type="PROSITE" id="PS51063">
    <property type="entry name" value="HTH_CRP_2"/>
    <property type="match status" value="1"/>
</dbReference>
<dbReference type="InterPro" id="IPR036388">
    <property type="entry name" value="WH-like_DNA-bd_sf"/>
</dbReference>
<keyword evidence="3" id="KW-0804">Transcription</keyword>
<dbReference type="Proteomes" id="UP001224644">
    <property type="component" value="Unassembled WGS sequence"/>
</dbReference>
<dbReference type="SUPFAM" id="SSF51206">
    <property type="entry name" value="cAMP-binding domain-like"/>
    <property type="match status" value="1"/>
</dbReference>
<dbReference type="InterPro" id="IPR014710">
    <property type="entry name" value="RmlC-like_jellyroll"/>
</dbReference>
<proteinExistence type="predicted"/>
<gene>
    <name evidence="5" type="ORF">QWZ12_06640</name>
</gene>
<dbReference type="Gene3D" id="1.10.10.10">
    <property type="entry name" value="Winged helix-like DNA-binding domain superfamily/Winged helix DNA-binding domain"/>
    <property type="match status" value="1"/>
</dbReference>
<dbReference type="SUPFAM" id="SSF46785">
    <property type="entry name" value="Winged helix' DNA-binding domain"/>
    <property type="match status" value="1"/>
</dbReference>
<dbReference type="SMART" id="SM00419">
    <property type="entry name" value="HTH_CRP"/>
    <property type="match status" value="1"/>
</dbReference>
<keyword evidence="1" id="KW-0805">Transcription regulation</keyword>
<evidence type="ECO:0000256" key="1">
    <source>
        <dbReference type="ARBA" id="ARBA00023015"/>
    </source>
</evidence>
<keyword evidence="6" id="KW-1185">Reference proteome</keyword>
<dbReference type="EMBL" id="JAUFPX010000004">
    <property type="protein sequence ID" value="MDN3590290.1"/>
    <property type="molecule type" value="Genomic_DNA"/>
</dbReference>